<protein>
    <recommendedName>
        <fullName evidence="2">Sulfatase-modifying factor enzyme-like domain-containing protein</fullName>
    </recommendedName>
</protein>
<dbReference type="Gene3D" id="3.90.1580.10">
    <property type="entry name" value="paralog of FGE (formylglycine-generating enzyme)"/>
    <property type="match status" value="1"/>
</dbReference>
<dbReference type="PANTHER" id="PTHR23150:SF19">
    <property type="entry name" value="FORMYLGLYCINE-GENERATING ENZYME"/>
    <property type="match status" value="1"/>
</dbReference>
<name>I4APA4_BERLS</name>
<dbReference type="Pfam" id="PF03781">
    <property type="entry name" value="FGE-sulfatase"/>
    <property type="match status" value="1"/>
</dbReference>
<dbReference type="KEGG" id="fli:Fleli_3469"/>
<dbReference type="STRING" id="880071.Fleli_3469"/>
<feature type="chain" id="PRO_5003685976" description="Sulfatase-modifying factor enzyme-like domain-containing protein" evidence="1">
    <location>
        <begin position="23"/>
        <end position="289"/>
    </location>
</feature>
<evidence type="ECO:0000256" key="1">
    <source>
        <dbReference type="SAM" id="SignalP"/>
    </source>
</evidence>
<gene>
    <name evidence="3" type="ordered locus">Fleli_3469</name>
</gene>
<dbReference type="InterPro" id="IPR042095">
    <property type="entry name" value="SUMF_sf"/>
</dbReference>
<evidence type="ECO:0000313" key="3">
    <source>
        <dbReference type="EMBL" id="AFM05789.1"/>
    </source>
</evidence>
<dbReference type="InterPro" id="IPR005532">
    <property type="entry name" value="SUMF_dom"/>
</dbReference>
<dbReference type="AlphaFoldDB" id="I4APA4"/>
<dbReference type="InterPro" id="IPR051043">
    <property type="entry name" value="Sulfatase_Mod_Factor_Kinase"/>
</dbReference>
<dbReference type="eggNOG" id="COG1262">
    <property type="taxonomic scope" value="Bacteria"/>
</dbReference>
<evidence type="ECO:0000313" key="4">
    <source>
        <dbReference type="Proteomes" id="UP000006054"/>
    </source>
</evidence>
<dbReference type="EMBL" id="CP003345">
    <property type="protein sequence ID" value="AFM05789.1"/>
    <property type="molecule type" value="Genomic_DNA"/>
</dbReference>
<feature type="domain" description="Sulfatase-modifying factor enzyme-like" evidence="2">
    <location>
        <begin position="46"/>
        <end position="281"/>
    </location>
</feature>
<sequence length="289" mass="33586" precursor="true">MSIKKTVLFIFLLCLFSCSSPYKVWQKQVRKKVKTHLTKKPNLPTPPNTVWIKDNLFMDKTEVVNINYLEYLHYMNEDSSYNHYQNQIPTNGVWMDKEVPFSDSVKLSLSLGYLEYENYRFLPVVGVSYQQAINYCKWRSEIATQNFVSTRENKYRFDYRLPTEKEWENAALSFIDSLNTSNEDNTKYGFDTSIISPSVFNLSKTLNKSRNDSTPIPPTIYAYAEPTTLLGLHHTIGNVAEMIAEEGISKGGSWLHVPLQSTINERIRYKYPTSWLGFRCICEVTEVEN</sequence>
<dbReference type="InterPro" id="IPR016187">
    <property type="entry name" value="CTDL_fold"/>
</dbReference>
<reference evidence="4" key="1">
    <citation type="submission" date="2012-06" db="EMBL/GenBank/DDBJ databases">
        <title>The complete genome of Flexibacter litoralis DSM 6794.</title>
        <authorList>
            <person name="Lucas S."/>
            <person name="Copeland A."/>
            <person name="Lapidus A."/>
            <person name="Glavina del Rio T."/>
            <person name="Dalin E."/>
            <person name="Tice H."/>
            <person name="Bruce D."/>
            <person name="Goodwin L."/>
            <person name="Pitluck S."/>
            <person name="Peters L."/>
            <person name="Ovchinnikova G."/>
            <person name="Lu M."/>
            <person name="Kyrpides N."/>
            <person name="Mavromatis K."/>
            <person name="Ivanova N."/>
            <person name="Brettin T."/>
            <person name="Detter J.C."/>
            <person name="Han C."/>
            <person name="Larimer F."/>
            <person name="Land M."/>
            <person name="Hauser L."/>
            <person name="Markowitz V."/>
            <person name="Cheng J.-F."/>
            <person name="Hugenholtz P."/>
            <person name="Woyke T."/>
            <person name="Wu D."/>
            <person name="Spring S."/>
            <person name="Lang E."/>
            <person name="Kopitz M."/>
            <person name="Brambilla E."/>
            <person name="Klenk H.-P."/>
            <person name="Eisen J.A."/>
        </authorList>
    </citation>
    <scope>NUCLEOTIDE SEQUENCE [LARGE SCALE GENOMIC DNA]</scope>
    <source>
        <strain evidence="4">ATCC 23117 / DSM 6794 / NBRC 15988 / NCIMB 1366 / Sio-4</strain>
    </source>
</reference>
<dbReference type="SUPFAM" id="SSF56436">
    <property type="entry name" value="C-type lectin-like"/>
    <property type="match status" value="1"/>
</dbReference>
<dbReference type="OrthoDB" id="979507at2"/>
<feature type="signal peptide" evidence="1">
    <location>
        <begin position="1"/>
        <end position="22"/>
    </location>
</feature>
<accession>I4APA4</accession>
<dbReference type="PANTHER" id="PTHR23150">
    <property type="entry name" value="SULFATASE MODIFYING FACTOR 1, 2"/>
    <property type="match status" value="1"/>
</dbReference>
<dbReference type="RefSeq" id="WP_014799215.1">
    <property type="nucleotide sequence ID" value="NC_018018.1"/>
</dbReference>
<dbReference type="HOGENOM" id="CLU_882162_0_0_10"/>
<proteinExistence type="predicted"/>
<keyword evidence="1" id="KW-0732">Signal</keyword>
<organism evidence="3 4">
    <name type="scientific">Bernardetia litoralis (strain ATCC 23117 / DSM 6794 / NBRC 15988 / NCIMB 1366 / Fx l1 / Sio-4)</name>
    <name type="common">Flexibacter litoralis</name>
    <dbReference type="NCBI Taxonomy" id="880071"/>
    <lineage>
        <taxon>Bacteria</taxon>
        <taxon>Pseudomonadati</taxon>
        <taxon>Bacteroidota</taxon>
        <taxon>Cytophagia</taxon>
        <taxon>Cytophagales</taxon>
        <taxon>Bernardetiaceae</taxon>
        <taxon>Bernardetia</taxon>
    </lineage>
</organism>
<keyword evidence="4" id="KW-1185">Reference proteome</keyword>
<dbReference type="GO" id="GO:0120147">
    <property type="term" value="F:formylglycine-generating oxidase activity"/>
    <property type="evidence" value="ECO:0007669"/>
    <property type="project" value="TreeGrafter"/>
</dbReference>
<evidence type="ECO:0000259" key="2">
    <source>
        <dbReference type="Pfam" id="PF03781"/>
    </source>
</evidence>
<dbReference type="Proteomes" id="UP000006054">
    <property type="component" value="Chromosome"/>
</dbReference>